<reference evidence="2 3" key="1">
    <citation type="submission" date="2022-07" db="EMBL/GenBank/DDBJ databases">
        <authorList>
            <person name="Li W.-J."/>
            <person name="Deng Q.-Q."/>
        </authorList>
    </citation>
    <scope>NUCLEOTIDE SEQUENCE [LARGE SCALE GENOMIC DNA]</scope>
    <source>
        <strain evidence="2 3">SYSU M60028</strain>
    </source>
</reference>
<sequence length="83" mass="8116">MIFGCGRIDDGGHTGDPVGGKAAATGGLAHELLTGGVIDATDLVVGDKASDPLHVGSHVAHHAAGLLRNGVEIGWADLAGPAT</sequence>
<keyword evidence="3" id="KW-1185">Reference proteome</keyword>
<gene>
    <name evidence="2" type="ORF">NK718_21480</name>
</gene>
<evidence type="ECO:0000313" key="2">
    <source>
        <dbReference type="EMBL" id="MCP8941101.1"/>
    </source>
</evidence>
<evidence type="ECO:0000256" key="1">
    <source>
        <dbReference type="SAM" id="MobiDB-lite"/>
    </source>
</evidence>
<protein>
    <submittedName>
        <fullName evidence="2">Uncharacterized protein</fullName>
    </submittedName>
</protein>
<dbReference type="EMBL" id="JANCLU010000037">
    <property type="protein sequence ID" value="MCP8941101.1"/>
    <property type="molecule type" value="Genomic_DNA"/>
</dbReference>
<accession>A0ABT1LHW6</accession>
<evidence type="ECO:0000313" key="3">
    <source>
        <dbReference type="Proteomes" id="UP001205890"/>
    </source>
</evidence>
<name>A0ABT1LHW6_9HYPH</name>
<proteinExistence type="predicted"/>
<feature type="region of interest" description="Disordered" evidence="1">
    <location>
        <begin position="1"/>
        <end position="21"/>
    </location>
</feature>
<comment type="caution">
    <text evidence="2">The sequence shown here is derived from an EMBL/GenBank/DDBJ whole genome shotgun (WGS) entry which is preliminary data.</text>
</comment>
<dbReference type="Proteomes" id="UP001205890">
    <property type="component" value="Unassembled WGS sequence"/>
</dbReference>
<organism evidence="2 3">
    <name type="scientific">Alsobacter ponti</name>
    <dbReference type="NCBI Taxonomy" id="2962936"/>
    <lineage>
        <taxon>Bacteria</taxon>
        <taxon>Pseudomonadati</taxon>
        <taxon>Pseudomonadota</taxon>
        <taxon>Alphaproteobacteria</taxon>
        <taxon>Hyphomicrobiales</taxon>
        <taxon>Alsobacteraceae</taxon>
        <taxon>Alsobacter</taxon>
    </lineage>
</organism>